<proteinExistence type="predicted"/>
<reference evidence="2 3" key="1">
    <citation type="submission" date="2024-09" db="EMBL/GenBank/DDBJ databases">
        <title>Aeromonas strains Genome sequencing and assembly.</title>
        <authorList>
            <person name="Hu X."/>
            <person name="Tang B."/>
        </authorList>
    </citation>
    <scope>NUCLEOTIDE SEQUENCE [LARGE SCALE GENOMIC DNA]</scope>
    <source>
        <strain evidence="2 3">NB23SCDHY001</strain>
    </source>
</reference>
<name>A0ABW9GV20_9GAMM</name>
<dbReference type="RefSeq" id="WP_408791921.1">
    <property type="nucleotide sequence ID" value="NZ_JBGXBU010000013.1"/>
</dbReference>
<dbReference type="EMBL" id="JBGXBU010000013">
    <property type="protein sequence ID" value="MFM4895009.1"/>
    <property type="molecule type" value="Genomic_DNA"/>
</dbReference>
<dbReference type="PANTHER" id="PTHR12526">
    <property type="entry name" value="GLYCOSYLTRANSFERASE"/>
    <property type="match status" value="1"/>
</dbReference>
<comment type="caution">
    <text evidence="2">The sequence shown here is derived from an EMBL/GenBank/DDBJ whole genome shotgun (WGS) entry which is preliminary data.</text>
</comment>
<feature type="domain" description="Glycosyl transferase family 1" evidence="1">
    <location>
        <begin position="217"/>
        <end position="355"/>
    </location>
</feature>
<organism evidence="2 3">
    <name type="scientific">Aeromonas bivalvium</name>
    <dbReference type="NCBI Taxonomy" id="440079"/>
    <lineage>
        <taxon>Bacteria</taxon>
        <taxon>Pseudomonadati</taxon>
        <taxon>Pseudomonadota</taxon>
        <taxon>Gammaproteobacteria</taxon>
        <taxon>Aeromonadales</taxon>
        <taxon>Aeromonadaceae</taxon>
        <taxon>Aeromonas</taxon>
    </lineage>
</organism>
<sequence>MKRILIILRRLQQGGIEQASITLANAMAAQGHEVHIWVLRGDARLSPDPAVQLHAGGDIERDARRGLAGLGWDLLGRGLLRYLLPGSGFVWTGWRTSALARERIAEMEARFGSFDQILIRGQGAFELLWDLCDPRCWQLVEGPSSKLRGYRLGGWLTAKLFQDKQVICVSHGIAKVLQQTLSHFSVRPARQTVIHNGVPLARVRQLAQSAPDPMIEGPFLVHVARLVPVKDQGLLLRAFKRAQLDCKLVIIGEGSERAALERQVSSLGLDGRVILLGHRDNPYPWVARAEAFVLSSRTEGLGLVLIEALACGTQVVATDVPGGIREVLIEEQTRLLAPADEAALAAKMSEALADPVRIQPHWVERFDDGEIARRFLALIQD</sequence>
<gene>
    <name evidence="2" type="ORF">ACEUDJ_19385</name>
</gene>
<dbReference type="SUPFAM" id="SSF53756">
    <property type="entry name" value="UDP-Glycosyltransferase/glycogen phosphorylase"/>
    <property type="match status" value="1"/>
</dbReference>
<keyword evidence="3" id="KW-1185">Reference proteome</keyword>
<dbReference type="GeneID" id="97222308"/>
<evidence type="ECO:0000313" key="3">
    <source>
        <dbReference type="Proteomes" id="UP001630969"/>
    </source>
</evidence>
<dbReference type="CDD" id="cd03811">
    <property type="entry name" value="GT4_GT28_WabH-like"/>
    <property type="match status" value="1"/>
</dbReference>
<protein>
    <submittedName>
        <fullName evidence="2">Glycosyltransferase</fullName>
    </submittedName>
</protein>
<dbReference type="Proteomes" id="UP001630969">
    <property type="component" value="Unassembled WGS sequence"/>
</dbReference>
<accession>A0ABW9GV20</accession>
<dbReference type="Pfam" id="PF00534">
    <property type="entry name" value="Glycos_transf_1"/>
    <property type="match status" value="1"/>
</dbReference>
<dbReference type="InterPro" id="IPR001296">
    <property type="entry name" value="Glyco_trans_1"/>
</dbReference>
<dbReference type="Gene3D" id="3.40.50.2000">
    <property type="entry name" value="Glycogen Phosphorylase B"/>
    <property type="match status" value="2"/>
</dbReference>
<evidence type="ECO:0000313" key="2">
    <source>
        <dbReference type="EMBL" id="MFM4895009.1"/>
    </source>
</evidence>
<evidence type="ECO:0000259" key="1">
    <source>
        <dbReference type="Pfam" id="PF00534"/>
    </source>
</evidence>